<protein>
    <recommendedName>
        <fullName evidence="4">CBM2 domain-containing protein</fullName>
    </recommendedName>
</protein>
<accession>A0A2C9KX88</accession>
<feature type="chain" id="PRO_5012090118" description="CBM2 domain-containing protein" evidence="1">
    <location>
        <begin position="19"/>
        <end position="132"/>
    </location>
</feature>
<evidence type="ECO:0000256" key="1">
    <source>
        <dbReference type="SAM" id="SignalP"/>
    </source>
</evidence>
<evidence type="ECO:0000313" key="2">
    <source>
        <dbReference type="EnsemblMetazoa" id="BGLB024575-PA"/>
    </source>
</evidence>
<organism evidence="2 3">
    <name type="scientific">Biomphalaria glabrata</name>
    <name type="common">Bloodfluke planorb</name>
    <name type="synonym">Freshwater snail</name>
    <dbReference type="NCBI Taxonomy" id="6526"/>
    <lineage>
        <taxon>Eukaryota</taxon>
        <taxon>Metazoa</taxon>
        <taxon>Spiralia</taxon>
        <taxon>Lophotrochozoa</taxon>
        <taxon>Mollusca</taxon>
        <taxon>Gastropoda</taxon>
        <taxon>Heterobranchia</taxon>
        <taxon>Euthyneura</taxon>
        <taxon>Panpulmonata</taxon>
        <taxon>Hygrophila</taxon>
        <taxon>Lymnaeoidea</taxon>
        <taxon>Planorbidae</taxon>
        <taxon>Biomphalaria</taxon>
    </lineage>
</organism>
<feature type="signal peptide" evidence="1">
    <location>
        <begin position="1"/>
        <end position="18"/>
    </location>
</feature>
<name>A0A2C9KX88_BIOGL</name>
<gene>
    <name evidence="2" type="primary">106056844</name>
</gene>
<sequence>MMLSTLCLLVVSVVTLEAVIVVPVPVQQYSNGWFKAEIDICFNVQQTLTNWTIVLTSDQAVSYFFAPSAHVAEIKDGGKTFVLQNKSGLTQIRVGDKLSVPVEGHASGSTQPNLRATLENVPSSTQRPCSSG</sequence>
<evidence type="ECO:0000313" key="3">
    <source>
        <dbReference type="Proteomes" id="UP000076420"/>
    </source>
</evidence>
<dbReference type="AlphaFoldDB" id="A0A2C9KX88"/>
<keyword evidence="1" id="KW-0732">Signal</keyword>
<dbReference type="VEuPathDB" id="VectorBase:BGLB024575"/>
<dbReference type="Proteomes" id="UP000076420">
    <property type="component" value="Unassembled WGS sequence"/>
</dbReference>
<dbReference type="KEGG" id="bgt:106056844"/>
<reference evidence="2" key="1">
    <citation type="submission" date="2020-05" db="UniProtKB">
        <authorList>
            <consortium name="EnsemblMetazoa"/>
        </authorList>
    </citation>
    <scope>IDENTIFICATION</scope>
    <source>
        <strain evidence="2">BB02</strain>
    </source>
</reference>
<evidence type="ECO:0008006" key="4">
    <source>
        <dbReference type="Google" id="ProtNLM"/>
    </source>
</evidence>
<dbReference type="EnsemblMetazoa" id="BGLB024575-RA">
    <property type="protein sequence ID" value="BGLB024575-PA"/>
    <property type="gene ID" value="BGLB024575"/>
</dbReference>
<proteinExistence type="predicted"/>